<dbReference type="InterPro" id="IPR000845">
    <property type="entry name" value="Nucleoside_phosphorylase_d"/>
</dbReference>
<comment type="caution">
    <text evidence="7">The sequence shown here is derived from an EMBL/GenBank/DDBJ whole genome shotgun (WGS) entry which is preliminary data.</text>
</comment>
<evidence type="ECO:0000313" key="8">
    <source>
        <dbReference type="Proteomes" id="UP000296034"/>
    </source>
</evidence>
<keyword evidence="5" id="KW-0486">Methionine biosynthesis</keyword>
<dbReference type="RefSeq" id="WP_136131629.1">
    <property type="nucleotide sequence ID" value="NZ_PDKS01000002.1"/>
</dbReference>
<dbReference type="GO" id="GO:0008782">
    <property type="term" value="F:adenosylhomocysteine nucleosidase activity"/>
    <property type="evidence" value="ECO:0007669"/>
    <property type="project" value="UniProtKB-EC"/>
</dbReference>
<comment type="pathway">
    <text evidence="1">Amino-acid biosynthesis; L-methionine biosynthesis via salvage pathway; S-methyl-5-thio-alpha-D-ribose 1-phosphate from S-methyl-5'-thioadenosine (hydrolase route): step 1/2.</text>
</comment>
<dbReference type="GO" id="GO:0005829">
    <property type="term" value="C:cytosol"/>
    <property type="evidence" value="ECO:0007669"/>
    <property type="project" value="TreeGrafter"/>
</dbReference>
<protein>
    <recommendedName>
        <fullName evidence="2">adenosylhomocysteine nucleosidase</fullName>
        <ecNumber evidence="2">3.2.2.9</ecNumber>
    </recommendedName>
</protein>
<dbReference type="AlphaFoldDB" id="A0A2P5SY14"/>
<gene>
    <name evidence="7" type="ORF">CRV11_01680</name>
</gene>
<dbReference type="NCBIfam" id="TIGR01704">
    <property type="entry name" value="MTA_SAH-Nsdase"/>
    <property type="match status" value="1"/>
</dbReference>
<evidence type="ECO:0000313" key="7">
    <source>
        <dbReference type="EMBL" id="PPI87226.1"/>
    </source>
</evidence>
<dbReference type="Gene3D" id="3.40.50.1580">
    <property type="entry name" value="Nucleoside phosphorylase domain"/>
    <property type="match status" value="1"/>
</dbReference>
<dbReference type="PANTHER" id="PTHR46832">
    <property type="entry name" value="5'-METHYLTHIOADENOSINE/S-ADENOSYLHOMOCYSTEINE NUCLEOSIDASE"/>
    <property type="match status" value="1"/>
</dbReference>
<name>A0A2P5SY14_9GAMM</name>
<dbReference type="NCBIfam" id="NF004079">
    <property type="entry name" value="PRK05584.1"/>
    <property type="match status" value="1"/>
</dbReference>
<dbReference type="InterPro" id="IPR010049">
    <property type="entry name" value="MTA_SAH_Nsdase"/>
</dbReference>
<reference evidence="7 8" key="1">
    <citation type="journal article" date="2018" name="Genome Biol. Evol.">
        <title>Cladogenesis and Genomic Streamlining in Extracellular Endosymbionts of Tropical Stink Bugs.</title>
        <authorList>
            <person name="Otero-Bravo A."/>
            <person name="Goffredi S."/>
            <person name="Sabree Z.L."/>
        </authorList>
    </citation>
    <scope>NUCLEOTIDE SEQUENCE [LARGE SCALE GENOMIC DNA]</scope>
    <source>
        <strain evidence="7 8">SoET</strain>
    </source>
</reference>
<organism evidence="7 8">
    <name type="scientific">Candidatus Pantoea edessiphila</name>
    <dbReference type="NCBI Taxonomy" id="2044610"/>
    <lineage>
        <taxon>Bacteria</taxon>
        <taxon>Pseudomonadati</taxon>
        <taxon>Pseudomonadota</taxon>
        <taxon>Gammaproteobacteria</taxon>
        <taxon>Enterobacterales</taxon>
        <taxon>Erwiniaceae</taxon>
        <taxon>Pantoea</taxon>
    </lineage>
</organism>
<dbReference type="EMBL" id="PDKS01000002">
    <property type="protein sequence ID" value="PPI87226.1"/>
    <property type="molecule type" value="Genomic_DNA"/>
</dbReference>
<accession>A0A2P5SY14</accession>
<dbReference type="PANTHER" id="PTHR46832:SF1">
    <property type="entry name" value="5'-METHYLTHIOADENOSINE_S-ADENOSYLHOMOCYSTEINE NUCLEOSIDASE"/>
    <property type="match status" value="1"/>
</dbReference>
<evidence type="ECO:0000256" key="2">
    <source>
        <dbReference type="ARBA" id="ARBA00011974"/>
    </source>
</evidence>
<dbReference type="CDD" id="cd09008">
    <property type="entry name" value="MTAN"/>
    <property type="match status" value="1"/>
</dbReference>
<dbReference type="EC" id="3.2.2.9" evidence="2"/>
<dbReference type="GO" id="GO:0009164">
    <property type="term" value="P:nucleoside catabolic process"/>
    <property type="evidence" value="ECO:0007669"/>
    <property type="project" value="InterPro"/>
</dbReference>
<dbReference type="InterPro" id="IPR035994">
    <property type="entry name" value="Nucleoside_phosphorylase_sf"/>
</dbReference>
<proteinExistence type="predicted"/>
<dbReference type="SUPFAM" id="SSF53167">
    <property type="entry name" value="Purine and uridine phosphorylases"/>
    <property type="match status" value="1"/>
</dbReference>
<dbReference type="GO" id="GO:0019509">
    <property type="term" value="P:L-methionine salvage from methylthioadenosine"/>
    <property type="evidence" value="ECO:0007669"/>
    <property type="project" value="UniProtKB-UniPathway"/>
</dbReference>
<evidence type="ECO:0000256" key="3">
    <source>
        <dbReference type="ARBA" id="ARBA00022605"/>
    </source>
</evidence>
<dbReference type="Proteomes" id="UP000296034">
    <property type="component" value="Unassembled WGS sequence"/>
</dbReference>
<evidence type="ECO:0000259" key="6">
    <source>
        <dbReference type="Pfam" id="PF01048"/>
    </source>
</evidence>
<dbReference type="OrthoDB" id="9792278at2"/>
<keyword evidence="7" id="KW-0326">Glycosidase</keyword>
<keyword evidence="3" id="KW-0028">Amino-acid biosynthesis</keyword>
<sequence length="230" mass="25579">MIIGIIGAMEQEVKFLLDMIDECKISLIGRYKIYTGLINNIRVILIQSGVSKTVVAVSTTILVNFYKPDIIINIGTAAGISLDLKIGDIVIADQVCFHDVDLTTFGYSLGQVCGYPKTFFTDKNLVFQMAKCSNQLKFNMKVGLIVSGDIFINGTMSLIKICKNFPKAIAIEMESAAIALVCYDFQIPFIVIRSITDFADKKSNLIFKKHLINSSKKCCVVIDQFLKTYK</sequence>
<evidence type="ECO:0000256" key="1">
    <source>
        <dbReference type="ARBA" id="ARBA00004945"/>
    </source>
</evidence>
<keyword evidence="4 7" id="KW-0378">Hydrolase</keyword>
<evidence type="ECO:0000256" key="4">
    <source>
        <dbReference type="ARBA" id="ARBA00022801"/>
    </source>
</evidence>
<feature type="domain" description="Nucleoside phosphorylase" evidence="6">
    <location>
        <begin position="3"/>
        <end position="227"/>
    </location>
</feature>
<evidence type="ECO:0000256" key="5">
    <source>
        <dbReference type="ARBA" id="ARBA00023167"/>
    </source>
</evidence>
<dbReference type="Pfam" id="PF01048">
    <property type="entry name" value="PNP_UDP_1"/>
    <property type="match status" value="1"/>
</dbReference>
<dbReference type="UniPathway" id="UPA00904">
    <property type="reaction ID" value="UER00871"/>
</dbReference>
<dbReference type="GO" id="GO:0008930">
    <property type="term" value="F:methylthioadenosine nucleosidase activity"/>
    <property type="evidence" value="ECO:0007669"/>
    <property type="project" value="InterPro"/>
</dbReference>
<dbReference type="GO" id="GO:0019284">
    <property type="term" value="P:L-methionine salvage from S-adenosylmethionine"/>
    <property type="evidence" value="ECO:0007669"/>
    <property type="project" value="TreeGrafter"/>
</dbReference>